<evidence type="ECO:0000313" key="10">
    <source>
        <dbReference type="Proteomes" id="UP000000559"/>
    </source>
</evidence>
<dbReference type="AlphaFoldDB" id="A0A1D8PLL1"/>
<evidence type="ECO:0000256" key="3">
    <source>
        <dbReference type="ARBA" id="ARBA00023204"/>
    </source>
</evidence>
<dbReference type="CGD" id="CAL0000184834">
    <property type="gene designation" value="CAC1"/>
</dbReference>
<dbReference type="PANTHER" id="PTHR15272:SF0">
    <property type="entry name" value="CHROMATIN ASSEMBLY FACTOR 1 SUBUNIT A"/>
    <property type="match status" value="1"/>
</dbReference>
<feature type="compositionally biased region" description="Basic and acidic residues" evidence="5">
    <location>
        <begin position="68"/>
        <end position="187"/>
    </location>
</feature>
<dbReference type="InParanoid" id="A0A1D8PLL1"/>
<dbReference type="SMR" id="A0A1D8PLL1"/>
<dbReference type="eggNOG" id="KOG4363">
    <property type="taxonomic scope" value="Eukaryota"/>
</dbReference>
<comment type="subcellular location">
    <subcellularLocation>
        <location evidence="1">Nucleus</location>
    </subcellularLocation>
</comment>
<gene>
    <name evidence="8" type="primary">CAC1</name>
    <name evidence="9" type="ordered locus">CAALFM_C402600CA</name>
    <name evidence="8" type="ordered locus">orf19.10253</name>
</gene>
<keyword evidence="3" id="KW-0234">DNA repair</keyword>
<evidence type="ECO:0000313" key="9">
    <source>
        <dbReference type="EMBL" id="AOW29029.1"/>
    </source>
</evidence>
<feature type="compositionally biased region" description="Acidic residues" evidence="5">
    <location>
        <begin position="375"/>
        <end position="407"/>
    </location>
</feature>
<sequence length="572" mass="66420">MASQLEIIDLTNETTDLSELSTTQTEPIRTKRVASSTVEVNNEEDLSPTKKYKTDSKSNSAEVNQNKSTEEKSLSKKELEKAEKEKQKQEEKLRKEQEKLEKKRKQEEERELKRKRLEEEKELKKQKQEEERRAKELKKEEERLQKEKEKQEKERLRLEKKQKLEEQRLAKEAEKKRLEEEKRKIEEAKERSQMKISSFFQIGQKRKEKKVSLDSSETDATKATPKSFYETEFLPFFVQKNVSLMSIDNQDISGFKSILDDFINGKLQKESSFKSYLSKFTKSSPSTTNDITPEEIINALNSPTTTENQVYQLIQDLPPIKYISFYENSKPPYIGTYCSLAHQKCRDAIIQNPLDNEITGLDYGYDSDLEWNKEDEEGEDIENEDDEDDDDSVMGDEDDEEFVEDDPQSNKKKFITLTVINKWNNEENSQDFQSFATVKLVDIAGAIDPFHNYWATQNEPQVQEISSTQDSTKPVANILINKTTPTVGTSSSPNILIAQKKTIKDSSVLADLIKFVENNNDFTIGTLVELSKKEFKDFTKALIKNTIQEIAVYDKKSSKWEIKAEMKEKYCS</sequence>
<dbReference type="VEuPathDB" id="FungiDB:C4_02600C_A"/>
<reference evidence="9 10" key="1">
    <citation type="journal article" date="2004" name="Proc. Natl. Acad. Sci. U.S.A.">
        <title>The diploid genome sequence of Candida albicans.</title>
        <authorList>
            <person name="Jones T."/>
            <person name="Federspiel N.A."/>
            <person name="Chibana H."/>
            <person name="Dungan J."/>
            <person name="Kalman S."/>
            <person name="Magee B.B."/>
            <person name="Newport G."/>
            <person name="Thorstenson Y.R."/>
            <person name="Agabian N."/>
            <person name="Magee P.T."/>
            <person name="Davis R.W."/>
            <person name="Scherer S."/>
        </authorList>
    </citation>
    <scope>NUCLEOTIDE SEQUENCE [LARGE SCALE GENOMIC DNA]</scope>
    <source>
        <strain evidence="10">SC5314 / ATCC MYA-2876</strain>
    </source>
</reference>
<dbReference type="FunCoup" id="A0A1D8PLL1">
    <property type="interactions" value="142"/>
</dbReference>
<dbReference type="GO" id="GO:0006281">
    <property type="term" value="P:DNA repair"/>
    <property type="evidence" value="ECO:0007669"/>
    <property type="project" value="UniProtKB-KW"/>
</dbReference>
<feature type="domain" description="Chromatin assembly factor 1 subunit Cac1-like C-terminal" evidence="7">
    <location>
        <begin position="509"/>
        <end position="562"/>
    </location>
</feature>
<feature type="compositionally biased region" description="Polar residues" evidence="5">
    <location>
        <begin position="57"/>
        <end position="67"/>
    </location>
</feature>
<dbReference type="EMBL" id="CP017626">
    <property type="protein sequence ID" value="AOW29029.1"/>
    <property type="molecule type" value="Genomic_DNA"/>
</dbReference>
<dbReference type="GO" id="GO:0033186">
    <property type="term" value="C:CAF-1 complex"/>
    <property type="evidence" value="ECO:0000318"/>
    <property type="project" value="GO_Central"/>
</dbReference>
<evidence type="ECO:0000256" key="5">
    <source>
        <dbReference type="SAM" id="MobiDB-lite"/>
    </source>
</evidence>
<keyword evidence="10" id="KW-1185">Reference proteome</keyword>
<evidence type="ECO:0000259" key="6">
    <source>
        <dbReference type="Pfam" id="PF12253"/>
    </source>
</evidence>
<feature type="compositionally biased region" description="Polar residues" evidence="5">
    <location>
        <begin position="17"/>
        <end position="40"/>
    </location>
</feature>
<dbReference type="STRING" id="237561.A0A1D8PLL1"/>
<feature type="region of interest" description="Disordered" evidence="5">
    <location>
        <begin position="375"/>
        <end position="409"/>
    </location>
</feature>
<dbReference type="RefSeq" id="XP_720489.1">
    <property type="nucleotide sequence ID" value="XM_715396.1"/>
</dbReference>
<proteinExistence type="predicted"/>
<evidence type="ECO:0000259" key="7">
    <source>
        <dbReference type="Pfam" id="PF21796"/>
    </source>
</evidence>
<dbReference type="KEGG" id="cal:CAALFM_C402600CA"/>
<dbReference type="GeneID" id="3637912"/>
<evidence type="ECO:0000256" key="4">
    <source>
        <dbReference type="ARBA" id="ARBA00023242"/>
    </source>
</evidence>
<evidence type="ECO:0000256" key="1">
    <source>
        <dbReference type="ARBA" id="ARBA00004123"/>
    </source>
</evidence>
<organism evidence="9 10">
    <name type="scientific">Candida albicans (strain SC5314 / ATCC MYA-2876)</name>
    <name type="common">Yeast</name>
    <dbReference type="NCBI Taxonomy" id="237561"/>
    <lineage>
        <taxon>Eukaryota</taxon>
        <taxon>Fungi</taxon>
        <taxon>Dikarya</taxon>
        <taxon>Ascomycota</taxon>
        <taxon>Saccharomycotina</taxon>
        <taxon>Pichiomycetes</taxon>
        <taxon>Debaryomycetaceae</taxon>
        <taxon>Candida/Lodderomyces clade</taxon>
        <taxon>Candida</taxon>
    </lineage>
</organism>
<reference evidence="9 10" key="3">
    <citation type="journal article" date="2013" name="Genome Biol.">
        <title>Assembly of a phased diploid Candida albicans genome facilitates allele-specific measurements and provides a simple model for repeat and indel structure.</title>
        <authorList>
            <person name="Muzzey D."/>
            <person name="Schwartz K."/>
            <person name="Weissman J.S."/>
            <person name="Sherlock G."/>
        </authorList>
    </citation>
    <scope>NUCLEOTIDE SEQUENCE [LARGE SCALE GENOMIC DNA]</scope>
    <source>
        <strain evidence="10">SC5314 / ATCC MYA-2876</strain>
    </source>
</reference>
<dbReference type="OrthoDB" id="79480at2759"/>
<reference evidence="9 10" key="2">
    <citation type="journal article" date="2007" name="Genome Biol.">
        <title>Assembly of the Candida albicans genome into sixteen supercontigs aligned on the eight chromosomes.</title>
        <authorList>
            <person name="van het Hoog M."/>
            <person name="Rast T.J."/>
            <person name="Martchenko M."/>
            <person name="Grindle S."/>
            <person name="Dignard D."/>
            <person name="Hogues H."/>
            <person name="Cuomo C."/>
            <person name="Berriman M."/>
            <person name="Scherer S."/>
            <person name="Magee B.B."/>
            <person name="Whiteway M."/>
            <person name="Chibana H."/>
            <person name="Nantel A."/>
            <person name="Magee P.T."/>
        </authorList>
    </citation>
    <scope>GENOME REANNOTATION</scope>
    <source>
        <strain evidence="10">SC5314 / ATCC MYA-2876</strain>
    </source>
</reference>
<evidence type="ECO:0000256" key="2">
    <source>
        <dbReference type="ARBA" id="ARBA00022763"/>
    </source>
</evidence>
<dbReference type="Pfam" id="PF12253">
    <property type="entry name" value="CAF1A_dimeriz"/>
    <property type="match status" value="1"/>
</dbReference>
<dbReference type="GO" id="GO:1900190">
    <property type="term" value="P:regulation of single-species biofilm formation"/>
    <property type="evidence" value="ECO:0000315"/>
    <property type="project" value="CGD"/>
</dbReference>
<feature type="region of interest" description="Disordered" evidence="5">
    <location>
        <begin position="17"/>
        <end position="187"/>
    </location>
</feature>
<name>A0A1D8PLL1_CANAL</name>
<feature type="domain" description="Chromatin assembly factor 1 subunit A dimerization" evidence="6">
    <location>
        <begin position="321"/>
        <end position="397"/>
    </location>
</feature>
<keyword evidence="2" id="KW-0227">DNA damage</keyword>
<dbReference type="Proteomes" id="UP000000559">
    <property type="component" value="Chromosome 4"/>
</dbReference>
<accession>A0A1D8PLL1</accession>
<dbReference type="GO" id="GO:0005634">
    <property type="term" value="C:nucleus"/>
    <property type="evidence" value="ECO:0000318"/>
    <property type="project" value="GO_Central"/>
</dbReference>
<keyword evidence="4" id="KW-0539">Nucleus</keyword>
<protein>
    <submittedName>
        <fullName evidence="9">Uncharacterized protein</fullName>
    </submittedName>
</protein>
<dbReference type="Pfam" id="PF21796">
    <property type="entry name" value="Cac1_C"/>
    <property type="match status" value="1"/>
</dbReference>
<dbReference type="InterPro" id="IPR048800">
    <property type="entry name" value="Cac1-like_C"/>
</dbReference>
<evidence type="ECO:0000313" key="8">
    <source>
        <dbReference type="CGD" id="CAL0000184834"/>
    </source>
</evidence>
<dbReference type="GO" id="GO:0006334">
    <property type="term" value="P:nucleosome assembly"/>
    <property type="evidence" value="ECO:0000318"/>
    <property type="project" value="GO_Central"/>
</dbReference>
<dbReference type="InterPro" id="IPR022043">
    <property type="entry name" value="CAF1A_DD"/>
</dbReference>
<dbReference type="PANTHER" id="PTHR15272">
    <property type="entry name" value="CHROMATIN ASSEMBLY FACTOR 1 SUBUNIT A CAF-1 SUBUNIT A"/>
    <property type="match status" value="1"/>
</dbReference>